<organism evidence="1 2">
    <name type="scientific">Portunus trituberculatus</name>
    <name type="common">Swimming crab</name>
    <name type="synonym">Neptunus trituberculatus</name>
    <dbReference type="NCBI Taxonomy" id="210409"/>
    <lineage>
        <taxon>Eukaryota</taxon>
        <taxon>Metazoa</taxon>
        <taxon>Ecdysozoa</taxon>
        <taxon>Arthropoda</taxon>
        <taxon>Crustacea</taxon>
        <taxon>Multicrustacea</taxon>
        <taxon>Malacostraca</taxon>
        <taxon>Eumalacostraca</taxon>
        <taxon>Eucarida</taxon>
        <taxon>Decapoda</taxon>
        <taxon>Pleocyemata</taxon>
        <taxon>Brachyura</taxon>
        <taxon>Eubrachyura</taxon>
        <taxon>Portunoidea</taxon>
        <taxon>Portunidae</taxon>
        <taxon>Portuninae</taxon>
        <taxon>Portunus</taxon>
    </lineage>
</organism>
<evidence type="ECO:0000313" key="1">
    <source>
        <dbReference type="EMBL" id="MPC97896.1"/>
    </source>
</evidence>
<dbReference type="AlphaFoldDB" id="A0A5B7JUA2"/>
<accession>A0A5B7JUA2</accession>
<name>A0A5B7JUA2_PORTR</name>
<comment type="caution">
    <text evidence="1">The sequence shown here is derived from an EMBL/GenBank/DDBJ whole genome shotgun (WGS) entry which is preliminary data.</text>
</comment>
<dbReference type="EMBL" id="VSRR010111914">
    <property type="protein sequence ID" value="MPC97896.1"/>
    <property type="molecule type" value="Genomic_DNA"/>
</dbReference>
<protein>
    <submittedName>
        <fullName evidence="1">Uncharacterized protein</fullName>
    </submittedName>
</protein>
<reference evidence="1 2" key="1">
    <citation type="submission" date="2019-05" db="EMBL/GenBank/DDBJ databases">
        <title>Another draft genome of Portunus trituberculatus and its Hox gene families provides insights of decapod evolution.</title>
        <authorList>
            <person name="Jeong J.-H."/>
            <person name="Song I."/>
            <person name="Kim S."/>
            <person name="Choi T."/>
            <person name="Kim D."/>
            <person name="Ryu S."/>
            <person name="Kim W."/>
        </authorList>
    </citation>
    <scope>NUCLEOTIDE SEQUENCE [LARGE SCALE GENOMIC DNA]</scope>
    <source>
        <tissue evidence="1">Muscle</tissue>
    </source>
</reference>
<evidence type="ECO:0000313" key="2">
    <source>
        <dbReference type="Proteomes" id="UP000324222"/>
    </source>
</evidence>
<proteinExistence type="predicted"/>
<keyword evidence="2" id="KW-1185">Reference proteome</keyword>
<sequence>MAESTHPLFWFFSSRRIRNIRKQEAF</sequence>
<gene>
    <name evidence="1" type="ORF">E2C01_093236</name>
</gene>
<dbReference type="Proteomes" id="UP000324222">
    <property type="component" value="Unassembled WGS sequence"/>
</dbReference>